<feature type="region of interest" description="Disordered" evidence="1">
    <location>
        <begin position="22"/>
        <end position="54"/>
    </location>
</feature>
<protein>
    <submittedName>
        <fullName evidence="2">Uncharacterized protein</fullName>
    </submittedName>
</protein>
<evidence type="ECO:0000313" key="2">
    <source>
        <dbReference type="EMBL" id="QQK46708.1"/>
    </source>
</evidence>
<dbReference type="RefSeq" id="XP_065957675.1">
    <property type="nucleotide sequence ID" value="XM_066099948.1"/>
</dbReference>
<evidence type="ECO:0000313" key="3">
    <source>
        <dbReference type="Proteomes" id="UP000595662"/>
    </source>
</evidence>
<name>A0A7T6XT67_PENDI</name>
<organism evidence="2 3">
    <name type="scientific">Penicillium digitatum</name>
    <name type="common">Green mold</name>
    <dbReference type="NCBI Taxonomy" id="36651"/>
    <lineage>
        <taxon>Eukaryota</taxon>
        <taxon>Fungi</taxon>
        <taxon>Dikarya</taxon>
        <taxon>Ascomycota</taxon>
        <taxon>Pezizomycotina</taxon>
        <taxon>Eurotiomycetes</taxon>
        <taxon>Eurotiomycetidae</taxon>
        <taxon>Eurotiales</taxon>
        <taxon>Aspergillaceae</taxon>
        <taxon>Penicillium</taxon>
    </lineage>
</organism>
<evidence type="ECO:0000256" key="1">
    <source>
        <dbReference type="SAM" id="MobiDB-lite"/>
    </source>
</evidence>
<feature type="compositionally biased region" description="Basic and acidic residues" evidence="1">
    <location>
        <begin position="29"/>
        <end position="39"/>
    </location>
</feature>
<accession>A0A7T6XT67</accession>
<sequence length="110" mass="12037">MDLNREGALVIAHRWATESQQINQSVSIHVREPEPEHPHKSGGSSNRKAPPTRENLATIKSASLSFCASTLSSRILSFSRSRSAVIIAPMSKTAISPLSLTLMSRRDGRE</sequence>
<dbReference type="GeneID" id="90952287"/>
<gene>
    <name evidence="2" type="ORF">Pdw03_1606</name>
</gene>
<dbReference type="EMBL" id="CP060778">
    <property type="protein sequence ID" value="QQK46708.1"/>
    <property type="molecule type" value="Genomic_DNA"/>
</dbReference>
<dbReference type="AlphaFoldDB" id="A0A7T6XT67"/>
<dbReference type="Proteomes" id="UP000595662">
    <property type="component" value="Chromosome 5"/>
</dbReference>
<proteinExistence type="predicted"/>
<reference evidence="2 3" key="1">
    <citation type="submission" date="2020-08" db="EMBL/GenBank/DDBJ databases">
        <title>The completed genome sequence of the pathogenic ascomycete fungus Penicillium digitatum.</title>
        <authorList>
            <person name="Wang M."/>
        </authorList>
    </citation>
    <scope>NUCLEOTIDE SEQUENCE [LARGE SCALE GENOMIC DNA]</scope>
    <source>
        <strain evidence="2 3">PdW03</strain>
    </source>
</reference>